<dbReference type="GO" id="GO:0000162">
    <property type="term" value="P:L-tryptophan biosynthetic process"/>
    <property type="evidence" value="ECO:0007669"/>
    <property type="project" value="UniProtKB-KW"/>
</dbReference>
<evidence type="ECO:0000256" key="3">
    <source>
        <dbReference type="ARBA" id="ARBA00012362"/>
    </source>
</evidence>
<feature type="region of interest" description="Disordered" evidence="16">
    <location>
        <begin position="410"/>
        <end position="450"/>
    </location>
</feature>
<dbReference type="InterPro" id="IPR017884">
    <property type="entry name" value="SANT_dom"/>
</dbReference>
<dbReference type="GO" id="GO:0004425">
    <property type="term" value="F:indole-3-glycerol-phosphate synthase activity"/>
    <property type="evidence" value="ECO:0007669"/>
    <property type="project" value="UniProtKB-EC"/>
</dbReference>
<name>A0A8T1UDK8_9STRA</name>
<evidence type="ECO:0000256" key="13">
    <source>
        <dbReference type="ARBA" id="ARBA00023242"/>
    </source>
</evidence>
<evidence type="ECO:0000256" key="16">
    <source>
        <dbReference type="SAM" id="MobiDB-lite"/>
    </source>
</evidence>
<evidence type="ECO:0000256" key="12">
    <source>
        <dbReference type="ARBA" id="ARBA00023239"/>
    </source>
</evidence>
<feature type="domain" description="Myb-like" evidence="17">
    <location>
        <begin position="142"/>
        <end position="193"/>
    </location>
</feature>
<dbReference type="InterPro" id="IPR055141">
    <property type="entry name" value="TADA2A_B-like_dom"/>
</dbReference>
<dbReference type="PROSITE" id="PS50090">
    <property type="entry name" value="MYB_LIKE"/>
    <property type="match status" value="1"/>
</dbReference>
<comment type="pathway">
    <text evidence="2">Amino-acid biosynthesis; L-tryptophan biosynthesis; L-tryptophan from chorismate: step 4/5.</text>
</comment>
<comment type="catalytic activity">
    <reaction evidence="1">
        <text>1-(2-carboxyphenylamino)-1-deoxy-D-ribulose 5-phosphate + H(+) = (1S,2R)-1-C-(indol-3-yl)glycerol 3-phosphate + CO2 + H2O</text>
        <dbReference type="Rhea" id="RHEA:23476"/>
        <dbReference type="ChEBI" id="CHEBI:15377"/>
        <dbReference type="ChEBI" id="CHEBI:15378"/>
        <dbReference type="ChEBI" id="CHEBI:16526"/>
        <dbReference type="ChEBI" id="CHEBI:58613"/>
        <dbReference type="ChEBI" id="CHEBI:58866"/>
        <dbReference type="EC" id="4.1.1.48"/>
    </reaction>
</comment>
<gene>
    <name evidence="22" type="ORF">JG687_00009141</name>
</gene>
<keyword evidence="10" id="KW-0057">Aromatic amino acid biosynthesis</keyword>
<dbReference type="InterPro" id="IPR013798">
    <property type="entry name" value="Indole-3-glycerol_P_synth_dom"/>
</dbReference>
<keyword evidence="4" id="KW-0028">Amino-acid biosynthesis</keyword>
<dbReference type="InterPro" id="IPR041983">
    <property type="entry name" value="ADA2-like_ZZ"/>
</dbReference>
<dbReference type="Proteomes" id="UP000688947">
    <property type="component" value="Unassembled WGS sequence"/>
</dbReference>
<evidence type="ECO:0000313" key="22">
    <source>
        <dbReference type="EMBL" id="KAG6958838.1"/>
    </source>
</evidence>
<dbReference type="Pfam" id="PF00249">
    <property type="entry name" value="Myb_DNA-binding"/>
    <property type="match status" value="1"/>
</dbReference>
<dbReference type="GO" id="GO:0008270">
    <property type="term" value="F:zinc ion binding"/>
    <property type="evidence" value="ECO:0007669"/>
    <property type="project" value="UniProtKB-KW"/>
</dbReference>
<evidence type="ECO:0000256" key="14">
    <source>
        <dbReference type="PROSITE-ProRule" id="PRU00228"/>
    </source>
</evidence>
<dbReference type="InterPro" id="IPR000433">
    <property type="entry name" value="Znf_ZZ"/>
</dbReference>
<dbReference type="CDD" id="cd00167">
    <property type="entry name" value="SANT"/>
    <property type="match status" value="1"/>
</dbReference>
<keyword evidence="9" id="KW-0862">Zinc</keyword>
<dbReference type="Pfam" id="PF22941">
    <property type="entry name" value="TADA2A-like_3rd"/>
    <property type="match status" value="1"/>
</dbReference>
<feature type="compositionally biased region" description="Basic and acidic residues" evidence="16">
    <location>
        <begin position="20"/>
        <end position="37"/>
    </location>
</feature>
<dbReference type="AlphaFoldDB" id="A0A8T1UDK8"/>
<evidence type="ECO:0000256" key="5">
    <source>
        <dbReference type="ARBA" id="ARBA00022723"/>
    </source>
</evidence>
<evidence type="ECO:0000256" key="4">
    <source>
        <dbReference type="ARBA" id="ARBA00022605"/>
    </source>
</evidence>
<keyword evidence="5" id="KW-0479">Metal-binding</keyword>
<evidence type="ECO:0000259" key="21">
    <source>
        <dbReference type="PROSITE" id="PS51294"/>
    </source>
</evidence>
<feature type="compositionally biased region" description="Basic and acidic residues" evidence="16">
    <location>
        <begin position="421"/>
        <end position="431"/>
    </location>
</feature>
<dbReference type="GO" id="GO:0003713">
    <property type="term" value="F:transcription coactivator activity"/>
    <property type="evidence" value="ECO:0007669"/>
    <property type="project" value="TreeGrafter"/>
</dbReference>
<dbReference type="CDD" id="cd00331">
    <property type="entry name" value="IGPS"/>
    <property type="match status" value="1"/>
</dbReference>
<dbReference type="Pfam" id="PF04433">
    <property type="entry name" value="SWIRM"/>
    <property type="match status" value="1"/>
</dbReference>
<dbReference type="CDD" id="cd00405">
    <property type="entry name" value="PRAI"/>
    <property type="match status" value="1"/>
</dbReference>
<feature type="region of interest" description="Disordered" evidence="16">
    <location>
        <begin position="1"/>
        <end position="51"/>
    </location>
</feature>
<keyword evidence="8" id="KW-0822">Tryptophan biosynthesis</keyword>
<feature type="domain" description="ZZ-type" evidence="18">
    <location>
        <begin position="53"/>
        <end position="112"/>
    </location>
</feature>
<dbReference type="Pfam" id="PF00218">
    <property type="entry name" value="IGPS"/>
    <property type="match status" value="1"/>
</dbReference>
<evidence type="ECO:0000256" key="6">
    <source>
        <dbReference type="ARBA" id="ARBA00022771"/>
    </source>
</evidence>
<dbReference type="VEuPathDB" id="FungiDB:PC110_g4626"/>
<reference evidence="22" key="1">
    <citation type="submission" date="2021-01" db="EMBL/GenBank/DDBJ databases">
        <title>Phytophthora aleatoria, a newly-described species from Pinus radiata is distinct from Phytophthora cactorum isolates based on comparative genomics.</title>
        <authorList>
            <person name="Mcdougal R."/>
            <person name="Panda P."/>
            <person name="Williams N."/>
            <person name="Studholme D.J."/>
        </authorList>
    </citation>
    <scope>NUCLEOTIDE SEQUENCE</scope>
    <source>
        <strain evidence="22">NZFS 3830</strain>
    </source>
</reference>
<dbReference type="EMBL" id="JAENGZ010000463">
    <property type="protein sequence ID" value="KAG6958838.1"/>
    <property type="molecule type" value="Genomic_DNA"/>
</dbReference>
<dbReference type="EC" id="4.1.1.48" evidence="3"/>
<evidence type="ECO:0000256" key="15">
    <source>
        <dbReference type="SAM" id="Coils"/>
    </source>
</evidence>
<dbReference type="FunFam" id="1.10.10.10:FF:000087">
    <property type="entry name" value="Transcriptional adapter 2"/>
    <property type="match status" value="1"/>
</dbReference>
<keyword evidence="15" id="KW-0175">Coiled coil</keyword>
<dbReference type="Pfam" id="PF00697">
    <property type="entry name" value="PRAI"/>
    <property type="match status" value="1"/>
</dbReference>
<dbReference type="OrthoDB" id="524799at2759"/>
<keyword evidence="12" id="KW-0456">Lyase</keyword>
<dbReference type="GO" id="GO:0005634">
    <property type="term" value="C:nucleus"/>
    <property type="evidence" value="ECO:0007669"/>
    <property type="project" value="TreeGrafter"/>
</dbReference>
<feature type="domain" description="HTH myb-type" evidence="21">
    <location>
        <begin position="150"/>
        <end position="198"/>
    </location>
</feature>
<feature type="domain" description="SWIRM" evidence="19">
    <location>
        <begin position="453"/>
        <end position="548"/>
    </location>
</feature>
<comment type="caution">
    <text evidence="22">The sequence shown here is derived from an EMBL/GenBank/DDBJ whole genome shotgun (WGS) entry which is preliminary data.</text>
</comment>
<dbReference type="InterPro" id="IPR001240">
    <property type="entry name" value="PRAI_dom"/>
</dbReference>
<feature type="region of interest" description="Disordered" evidence="16">
    <location>
        <begin position="545"/>
        <end position="593"/>
    </location>
</feature>
<feature type="domain" description="SANT" evidence="20">
    <location>
        <begin position="145"/>
        <end position="197"/>
    </location>
</feature>
<evidence type="ECO:0000256" key="11">
    <source>
        <dbReference type="ARBA" id="ARBA00023235"/>
    </source>
</evidence>
<keyword evidence="11" id="KW-0413">Isomerase</keyword>
<feature type="compositionally biased region" description="Basic residues" evidence="16">
    <location>
        <begin position="10"/>
        <end position="19"/>
    </location>
</feature>
<dbReference type="HAMAP" id="MF_00135">
    <property type="entry name" value="PRAI"/>
    <property type="match status" value="1"/>
</dbReference>
<evidence type="ECO:0000259" key="20">
    <source>
        <dbReference type="PROSITE" id="PS51293"/>
    </source>
</evidence>
<organism evidence="22 23">
    <name type="scientific">Phytophthora cactorum</name>
    <dbReference type="NCBI Taxonomy" id="29920"/>
    <lineage>
        <taxon>Eukaryota</taxon>
        <taxon>Sar</taxon>
        <taxon>Stramenopiles</taxon>
        <taxon>Oomycota</taxon>
        <taxon>Peronosporomycetes</taxon>
        <taxon>Peronosporales</taxon>
        <taxon>Peronosporaceae</taxon>
        <taxon>Phytophthora</taxon>
    </lineage>
</organism>
<keyword evidence="6 14" id="KW-0863">Zinc-finger</keyword>
<dbReference type="FunFam" id="3.20.20.70:FF:000024">
    <property type="entry name" value="Indole-3-glycerol phosphate synthase"/>
    <property type="match status" value="1"/>
</dbReference>
<dbReference type="Pfam" id="PF25299">
    <property type="entry name" value="ZZ_ADA2"/>
    <property type="match status" value="1"/>
</dbReference>
<feature type="coiled-coil region" evidence="15">
    <location>
        <begin position="382"/>
        <end position="409"/>
    </location>
</feature>
<dbReference type="InterPro" id="IPR001005">
    <property type="entry name" value="SANT/Myb"/>
</dbReference>
<dbReference type="CDD" id="cd02335">
    <property type="entry name" value="ZZ_ADA2"/>
    <property type="match status" value="1"/>
</dbReference>
<sequence length="1164" mass="127569">MASKADSARRSHTKKSKSKGAKDSSTAEHKAPPKTEATETIVSEPPPAKPAAMKTKFCLNCQKDLTRNIRITCAECKSQPPFELCVECFAVGIELGEHKKNHKYTVSDCLAFPIVHEPPTAESATATPAAVGTNAAAFPTATNDTASAVWTADEELLLLEGIEMFGMGNWKDIAEHVVTKSDKKCEKHYLTAYLGTKELMPMFIGGVIEETKEEGNKDDKQVSTEEKAAEMNAASDLVVRGAPGERNGPSQLAGYMPLRGDFDVEYDNEAEMILADMEFSEGDHPAERELKLKVIQIYNQKLEKRMERKKFVVERGLLDYKLHQHTERKRPKEERELLAQVRPFARFQTPEDHDNFVEGLITAMRLKKQILLLQEYRKNGVKTLAEAELYDAEKKKRELDQAIQKQRDSASYLYESGRTTSSRDRANRWQNREQGANSDASGENSRTRGSGAGALNAIAATFSVEGTPGCHLLTPKEKELCSKLKLLPKHYLVIKDALVRECYRLGYLTKKMAKETVQIDVNKTGQVYDFFVKCGWVKSENATTAVSSSLKTKSPKKGKKPATEAVNGASVIARKEEQTAQQSVTPAKRKAAEMETGTKLHNTMGNILEEIAAQRRLDVAAAKQVVSADDLAKKIEHTESVYGSALRVLERLNAPTKEGWSDVALAAEFKRASPSKGDIATELNLSEQVQAYANAGASMISVLTEPKWFKGSLDDMMAAREVVEGMSQRPAILRKDFIIDVYQLLEARAYGADCVLLIVALLSQEQLIELIDVTRNLGMSALVEVNSVQELDIALAARARLIGVNNRDLRTFKVDMNTTARVADAIRERGLSLGRDGVTLFALSGIRSHADVIKYERCGARGILVGEYLMKSGDIATTVKDLLQNVTRHTESGDFSLLPPLAKVCGVTTVEYALAALRNGANMIGIIMAEHSPRYVQVEEAKAIAKAVREYGERTGPILSDILETHLDGKNDWFHRNVLALREACSRAPLVVGVFVNKTAAEMNAAADDIGLDLVQLHGDEGFEICKDIKYPTIRALHLPDTALSDGVDAEAVLQQVQEGLANYILLDTTVKGQQGGTGVTFDWKIAAIFAQSRLPCLMAGGLTPENVVKGLSVGHPVGVDVSSGVEVKGSPGVKDLDKLTAFLKAVKDHLAVATLKIDEETET</sequence>
<proteinExistence type="inferred from homology"/>
<dbReference type="VEuPathDB" id="FungiDB:PC110_g4625"/>
<evidence type="ECO:0000256" key="7">
    <source>
        <dbReference type="ARBA" id="ARBA00022793"/>
    </source>
</evidence>
<dbReference type="GO" id="GO:0003682">
    <property type="term" value="F:chromatin binding"/>
    <property type="evidence" value="ECO:0007669"/>
    <property type="project" value="TreeGrafter"/>
</dbReference>
<protein>
    <recommendedName>
        <fullName evidence="3">indole-3-glycerol-phosphate synthase</fullName>
        <ecNumber evidence="3">4.1.1.48</ecNumber>
    </recommendedName>
</protein>
<dbReference type="InterPro" id="IPR017930">
    <property type="entry name" value="Myb_dom"/>
</dbReference>
<evidence type="ECO:0000259" key="17">
    <source>
        <dbReference type="PROSITE" id="PS50090"/>
    </source>
</evidence>
<evidence type="ECO:0000256" key="10">
    <source>
        <dbReference type="ARBA" id="ARBA00023141"/>
    </source>
</evidence>
<dbReference type="PANTHER" id="PTHR12374">
    <property type="entry name" value="TRANSCRIPTIONAL ADAPTOR 2 ADA2 -RELATED"/>
    <property type="match status" value="1"/>
</dbReference>
<keyword evidence="7" id="KW-0210">Decarboxylase</keyword>
<dbReference type="InterPro" id="IPR007526">
    <property type="entry name" value="SWIRM"/>
</dbReference>
<dbReference type="PROSITE" id="PS50934">
    <property type="entry name" value="SWIRM"/>
    <property type="match status" value="1"/>
</dbReference>
<evidence type="ECO:0000256" key="9">
    <source>
        <dbReference type="ARBA" id="ARBA00022833"/>
    </source>
</evidence>
<dbReference type="PROSITE" id="PS51293">
    <property type="entry name" value="SANT"/>
    <property type="match status" value="1"/>
</dbReference>
<evidence type="ECO:0000256" key="8">
    <source>
        <dbReference type="ARBA" id="ARBA00022822"/>
    </source>
</evidence>
<evidence type="ECO:0000259" key="19">
    <source>
        <dbReference type="PROSITE" id="PS50934"/>
    </source>
</evidence>
<dbReference type="SMART" id="SM00717">
    <property type="entry name" value="SANT"/>
    <property type="match status" value="1"/>
</dbReference>
<dbReference type="GO" id="GO:0004640">
    <property type="term" value="F:phosphoribosylanthranilate isomerase activity"/>
    <property type="evidence" value="ECO:0007669"/>
    <property type="project" value="InterPro"/>
</dbReference>
<keyword evidence="13" id="KW-0539">Nucleus</keyword>
<dbReference type="HAMAP" id="MF_00134_B">
    <property type="entry name" value="IGPS_B"/>
    <property type="match status" value="1"/>
</dbReference>
<evidence type="ECO:0000259" key="18">
    <source>
        <dbReference type="PROSITE" id="PS50135"/>
    </source>
</evidence>
<dbReference type="GO" id="GO:0006357">
    <property type="term" value="P:regulation of transcription by RNA polymerase II"/>
    <property type="evidence" value="ECO:0007669"/>
    <property type="project" value="TreeGrafter"/>
</dbReference>
<accession>A0A8T1UDK8</accession>
<dbReference type="PANTHER" id="PTHR12374:SF20">
    <property type="entry name" value="TRANSCRIPTIONAL ADAPTER 2-ALPHA"/>
    <property type="match status" value="1"/>
</dbReference>
<dbReference type="PROSITE" id="PS51294">
    <property type="entry name" value="HTH_MYB"/>
    <property type="match status" value="1"/>
</dbReference>
<evidence type="ECO:0000313" key="23">
    <source>
        <dbReference type="Proteomes" id="UP000688947"/>
    </source>
</evidence>
<evidence type="ECO:0000256" key="1">
    <source>
        <dbReference type="ARBA" id="ARBA00001633"/>
    </source>
</evidence>
<dbReference type="PROSITE" id="PS50135">
    <property type="entry name" value="ZF_ZZ_2"/>
    <property type="match status" value="1"/>
</dbReference>
<evidence type="ECO:0000256" key="2">
    <source>
        <dbReference type="ARBA" id="ARBA00004696"/>
    </source>
</evidence>
<dbReference type="GO" id="GO:0006338">
    <property type="term" value="P:chromatin remodeling"/>
    <property type="evidence" value="ECO:0007669"/>
    <property type="project" value="TreeGrafter"/>
</dbReference>
<feature type="compositionally biased region" description="Polar residues" evidence="16">
    <location>
        <begin position="432"/>
        <end position="448"/>
    </location>
</feature>